<dbReference type="Proteomes" id="UP000664521">
    <property type="component" value="Unassembled WGS sequence"/>
</dbReference>
<sequence>MAEVAGLVIGAVALVGLFSTVVEFYDLASRAKSKDHDFSFLCQRLGDQKARFEACGKSLHLDKRRPCECCPIVSKKEDAEIAETLQMIYEHFQEGVKIEGRHASKRREIEGGGIRSRRNFWRNRSHGAIPGQWVMKDREQFERVVDELERLVISLEMASERVKFKRLRHMKRRTRHLLGLGRGKRSDQMSGIGSARRQGLEAYARVKEIGR</sequence>
<dbReference type="InterPro" id="IPR029498">
    <property type="entry name" value="HeLo_dom"/>
</dbReference>
<dbReference type="Pfam" id="PF14479">
    <property type="entry name" value="HeLo"/>
    <property type="match status" value="1"/>
</dbReference>
<dbReference type="AlphaFoldDB" id="A0A8H3I5H3"/>
<proteinExistence type="predicted"/>
<keyword evidence="3" id="KW-1185">Reference proteome</keyword>
<evidence type="ECO:0000259" key="1">
    <source>
        <dbReference type="Pfam" id="PF14479"/>
    </source>
</evidence>
<gene>
    <name evidence="2" type="ORF">HETSPECPRED_003344</name>
</gene>
<reference evidence="2" key="1">
    <citation type="submission" date="2021-03" db="EMBL/GenBank/DDBJ databases">
        <authorList>
            <person name="Tagirdzhanova G."/>
        </authorList>
    </citation>
    <scope>NUCLEOTIDE SEQUENCE</scope>
</reference>
<dbReference type="Gene3D" id="1.20.120.1020">
    <property type="entry name" value="Prion-inhibition and propagation, HeLo domain"/>
    <property type="match status" value="1"/>
</dbReference>
<evidence type="ECO:0000313" key="2">
    <source>
        <dbReference type="EMBL" id="CAF9904070.1"/>
    </source>
</evidence>
<comment type="caution">
    <text evidence="2">The sequence shown here is derived from an EMBL/GenBank/DDBJ whole genome shotgun (WGS) entry which is preliminary data.</text>
</comment>
<accession>A0A8H3I5H3</accession>
<organism evidence="2 3">
    <name type="scientific">Heterodermia speciosa</name>
    <dbReference type="NCBI Taxonomy" id="116794"/>
    <lineage>
        <taxon>Eukaryota</taxon>
        <taxon>Fungi</taxon>
        <taxon>Dikarya</taxon>
        <taxon>Ascomycota</taxon>
        <taxon>Pezizomycotina</taxon>
        <taxon>Lecanoromycetes</taxon>
        <taxon>OSLEUM clade</taxon>
        <taxon>Lecanoromycetidae</taxon>
        <taxon>Caliciales</taxon>
        <taxon>Physciaceae</taxon>
        <taxon>Heterodermia</taxon>
    </lineage>
</organism>
<dbReference type="EMBL" id="CAJPDS010000002">
    <property type="protein sequence ID" value="CAF9904070.1"/>
    <property type="molecule type" value="Genomic_DNA"/>
</dbReference>
<name>A0A8H3I5H3_9LECA</name>
<evidence type="ECO:0000313" key="3">
    <source>
        <dbReference type="Proteomes" id="UP000664521"/>
    </source>
</evidence>
<protein>
    <recommendedName>
        <fullName evidence="1">Prion-inhibition and propagation HeLo domain-containing protein</fullName>
    </recommendedName>
</protein>
<dbReference type="InterPro" id="IPR038305">
    <property type="entry name" value="HeLo_sf"/>
</dbReference>
<feature type="domain" description="Prion-inhibition and propagation HeLo" evidence="1">
    <location>
        <begin position="6"/>
        <end position="170"/>
    </location>
</feature>